<dbReference type="Gene3D" id="1.20.5.1930">
    <property type="match status" value="1"/>
</dbReference>
<feature type="domain" description="PAS" evidence="5">
    <location>
        <begin position="17"/>
        <end position="90"/>
    </location>
</feature>
<feature type="domain" description="PAC" evidence="6">
    <location>
        <begin position="92"/>
        <end position="144"/>
    </location>
</feature>
<gene>
    <name evidence="7" type="ORF">ACERK3_05685</name>
</gene>
<evidence type="ECO:0000313" key="8">
    <source>
        <dbReference type="Proteomes" id="UP001575105"/>
    </source>
</evidence>
<dbReference type="Gene3D" id="3.30.565.10">
    <property type="entry name" value="Histidine kinase-like ATPase, C-terminal domain"/>
    <property type="match status" value="1"/>
</dbReference>
<dbReference type="Pfam" id="PF02518">
    <property type="entry name" value="HATPase_c"/>
    <property type="match status" value="1"/>
</dbReference>
<dbReference type="PANTHER" id="PTHR24421:SF58">
    <property type="entry name" value="SIGNAL TRANSDUCTION HISTIDINE-PROTEIN KINASE_PHOSPHATASE UHPB"/>
    <property type="match status" value="1"/>
</dbReference>
<organism evidence="7 8">
    <name type="scientific">Natronomicrosphaera hydrolytica</name>
    <dbReference type="NCBI Taxonomy" id="3242702"/>
    <lineage>
        <taxon>Bacteria</taxon>
        <taxon>Pseudomonadati</taxon>
        <taxon>Planctomycetota</taxon>
        <taxon>Phycisphaerae</taxon>
        <taxon>Phycisphaerales</taxon>
        <taxon>Phycisphaeraceae</taxon>
        <taxon>Natronomicrosphaera</taxon>
    </lineage>
</organism>
<dbReference type="SMART" id="SM00065">
    <property type="entry name" value="GAF"/>
    <property type="match status" value="1"/>
</dbReference>
<comment type="caution">
    <text evidence="7">The sequence shown here is derived from an EMBL/GenBank/DDBJ whole genome shotgun (WGS) entry which is preliminary data.</text>
</comment>
<evidence type="ECO:0000259" key="5">
    <source>
        <dbReference type="PROSITE" id="PS50112"/>
    </source>
</evidence>
<dbReference type="SMART" id="SM00091">
    <property type="entry name" value="PAS"/>
    <property type="match status" value="1"/>
</dbReference>
<dbReference type="PANTHER" id="PTHR24421">
    <property type="entry name" value="NITRATE/NITRITE SENSOR PROTEIN NARX-RELATED"/>
    <property type="match status" value="1"/>
</dbReference>
<dbReference type="SUPFAM" id="SSF55785">
    <property type="entry name" value="PYP-like sensor domain (PAS domain)"/>
    <property type="match status" value="1"/>
</dbReference>
<feature type="domain" description="Histidine kinase" evidence="4">
    <location>
        <begin position="452"/>
        <end position="546"/>
    </location>
</feature>
<dbReference type="Proteomes" id="UP001575105">
    <property type="component" value="Unassembled WGS sequence"/>
</dbReference>
<dbReference type="InterPro" id="IPR003018">
    <property type="entry name" value="GAF"/>
</dbReference>
<dbReference type="PROSITE" id="PS50113">
    <property type="entry name" value="PAC"/>
    <property type="match status" value="1"/>
</dbReference>
<dbReference type="CDD" id="cd16917">
    <property type="entry name" value="HATPase_UhpB-NarQ-NarX-like"/>
    <property type="match status" value="1"/>
</dbReference>
<dbReference type="InterPro" id="IPR035965">
    <property type="entry name" value="PAS-like_dom_sf"/>
</dbReference>
<dbReference type="InterPro" id="IPR000014">
    <property type="entry name" value="PAS"/>
</dbReference>
<dbReference type="InterPro" id="IPR005467">
    <property type="entry name" value="His_kinase_dom"/>
</dbReference>
<dbReference type="NCBIfam" id="TIGR00229">
    <property type="entry name" value="sensory_box"/>
    <property type="match status" value="1"/>
</dbReference>
<dbReference type="InterPro" id="IPR029016">
    <property type="entry name" value="GAF-like_dom_sf"/>
</dbReference>
<dbReference type="PROSITE" id="PS50112">
    <property type="entry name" value="PAS"/>
    <property type="match status" value="1"/>
</dbReference>
<sequence>MPRPDFGDNPAEAFRQSEQRLRLILDSALDFAIFTTDLDGQITSWNNGAERLLGYSEEEAIGLSADVIFTREDVKNRISDRERKSALTTGRGEDERWHARKDGSCFWSNGLMMPLKNDAGEAIGFLKILRDQTQAKQSQEQLETHARQQRAVAELGQQALQTIPLFKLIQEAAKLISRTLETPLVDVLRWKEEENVFQLVVGVGWPEQLIGHATVEGGKDTLAGYTLATRGPVIVENLPEENRFKDSTLLSEQGAVSGVSVIVAGEYSHTFGVLSAHATSRREFTRDDVNFLQAIANILGGAIQRQAVEDQLNDLNETLEQRVVRRTQQIRALAFQLTRAEEQERRRLAQVLHDHLQQLLVASRFQLASAQNLTDDPQLTQTLRRANDLLGQAVDASRSLTVELSPPVLHDEGLVAALRWLGQWMHQMHGLTVEVDTDGIAEPTEESVRIFIFQAVRELLLNAVKHADVKEAHVRMTQPNPDQLHTIVEDQGKGFDPDSLKEPSAGRAGYGLLSIRERLHLIGGRMHLDTKPDRGTKIILDVPLRPT</sequence>
<keyword evidence="3" id="KW-0902">Two-component regulatory system</keyword>
<dbReference type="CDD" id="cd00130">
    <property type="entry name" value="PAS"/>
    <property type="match status" value="1"/>
</dbReference>
<reference evidence="7 8" key="1">
    <citation type="submission" date="2024-08" db="EMBL/GenBank/DDBJ databases">
        <title>Whole-genome sequencing of halo(alkali)philic microorganisms from hypersaline lakes.</title>
        <authorList>
            <person name="Sorokin D.Y."/>
            <person name="Merkel A.Y."/>
            <person name="Messina E."/>
            <person name="Yakimov M."/>
        </authorList>
    </citation>
    <scope>NUCLEOTIDE SEQUENCE [LARGE SCALE GENOMIC DNA]</scope>
    <source>
        <strain evidence="7 8">AB-hyl4</strain>
    </source>
</reference>
<evidence type="ECO:0000313" key="7">
    <source>
        <dbReference type="EMBL" id="MFA9477783.1"/>
    </source>
</evidence>
<dbReference type="InterPro" id="IPR011712">
    <property type="entry name" value="Sig_transdc_His_kin_sub3_dim/P"/>
</dbReference>
<keyword evidence="8" id="KW-1185">Reference proteome</keyword>
<evidence type="ECO:0000259" key="6">
    <source>
        <dbReference type="PROSITE" id="PS50113"/>
    </source>
</evidence>
<dbReference type="SMART" id="SM00387">
    <property type="entry name" value="HATPase_c"/>
    <property type="match status" value="1"/>
</dbReference>
<dbReference type="Gene3D" id="3.30.450.20">
    <property type="entry name" value="PAS domain"/>
    <property type="match status" value="1"/>
</dbReference>
<evidence type="ECO:0000256" key="3">
    <source>
        <dbReference type="ARBA" id="ARBA00023012"/>
    </source>
</evidence>
<keyword evidence="2" id="KW-0418">Kinase</keyword>
<proteinExistence type="predicted"/>
<dbReference type="InterPro" id="IPR003594">
    <property type="entry name" value="HATPase_dom"/>
</dbReference>
<dbReference type="SUPFAM" id="SSF55781">
    <property type="entry name" value="GAF domain-like"/>
    <property type="match status" value="1"/>
</dbReference>
<dbReference type="Pfam" id="PF01590">
    <property type="entry name" value="GAF"/>
    <property type="match status" value="1"/>
</dbReference>
<dbReference type="Pfam" id="PF13426">
    <property type="entry name" value="PAS_9"/>
    <property type="match status" value="1"/>
</dbReference>
<protein>
    <submittedName>
        <fullName evidence="7">PAS domain S-box protein</fullName>
    </submittedName>
</protein>
<keyword evidence="1" id="KW-0808">Transferase</keyword>
<name>A0ABV4U4G5_9BACT</name>
<dbReference type="Gene3D" id="3.30.450.40">
    <property type="match status" value="1"/>
</dbReference>
<evidence type="ECO:0000259" key="4">
    <source>
        <dbReference type="PROSITE" id="PS50109"/>
    </source>
</evidence>
<dbReference type="InterPro" id="IPR036890">
    <property type="entry name" value="HATPase_C_sf"/>
</dbReference>
<dbReference type="Pfam" id="PF07730">
    <property type="entry name" value="HisKA_3"/>
    <property type="match status" value="1"/>
</dbReference>
<accession>A0ABV4U4G5</accession>
<dbReference type="PROSITE" id="PS50109">
    <property type="entry name" value="HIS_KIN"/>
    <property type="match status" value="1"/>
</dbReference>
<dbReference type="SUPFAM" id="SSF55874">
    <property type="entry name" value="ATPase domain of HSP90 chaperone/DNA topoisomerase II/histidine kinase"/>
    <property type="match status" value="1"/>
</dbReference>
<dbReference type="EMBL" id="JBGUBD010000003">
    <property type="protein sequence ID" value="MFA9477783.1"/>
    <property type="molecule type" value="Genomic_DNA"/>
</dbReference>
<evidence type="ECO:0000256" key="2">
    <source>
        <dbReference type="ARBA" id="ARBA00022777"/>
    </source>
</evidence>
<dbReference type="InterPro" id="IPR000700">
    <property type="entry name" value="PAS-assoc_C"/>
</dbReference>
<dbReference type="InterPro" id="IPR050482">
    <property type="entry name" value="Sensor_HK_TwoCompSys"/>
</dbReference>
<evidence type="ECO:0000256" key="1">
    <source>
        <dbReference type="ARBA" id="ARBA00022679"/>
    </source>
</evidence>
<dbReference type="RefSeq" id="WP_425344708.1">
    <property type="nucleotide sequence ID" value="NZ_JBGUBD010000003.1"/>
</dbReference>